<accession>A0ACB5T4B6</accession>
<organism evidence="1 2">
    <name type="scientific">Ambrosiozyma monospora</name>
    <name type="common">Yeast</name>
    <name type="synonym">Endomycopsis monosporus</name>
    <dbReference type="NCBI Taxonomy" id="43982"/>
    <lineage>
        <taxon>Eukaryota</taxon>
        <taxon>Fungi</taxon>
        <taxon>Dikarya</taxon>
        <taxon>Ascomycota</taxon>
        <taxon>Saccharomycotina</taxon>
        <taxon>Pichiomycetes</taxon>
        <taxon>Pichiales</taxon>
        <taxon>Pichiaceae</taxon>
        <taxon>Ambrosiozyma</taxon>
    </lineage>
</organism>
<proteinExistence type="predicted"/>
<keyword evidence="2" id="KW-1185">Reference proteome</keyword>
<name>A0ACB5T4B6_AMBMO</name>
<gene>
    <name evidence="1" type="ORF">Amon02_000471300</name>
</gene>
<evidence type="ECO:0000313" key="1">
    <source>
        <dbReference type="EMBL" id="GME81014.1"/>
    </source>
</evidence>
<reference evidence="1" key="1">
    <citation type="submission" date="2023-04" db="EMBL/GenBank/DDBJ databases">
        <title>Ambrosiozyma monospora NBRC 10751.</title>
        <authorList>
            <person name="Ichikawa N."/>
            <person name="Sato H."/>
            <person name="Tonouchi N."/>
        </authorList>
    </citation>
    <scope>NUCLEOTIDE SEQUENCE</scope>
    <source>
        <strain evidence="1">NBRC 10751</strain>
    </source>
</reference>
<dbReference type="EMBL" id="BSXS01003303">
    <property type="protein sequence ID" value="GME81014.1"/>
    <property type="molecule type" value="Genomic_DNA"/>
</dbReference>
<dbReference type="Proteomes" id="UP001165064">
    <property type="component" value="Unassembled WGS sequence"/>
</dbReference>
<evidence type="ECO:0000313" key="2">
    <source>
        <dbReference type="Proteomes" id="UP001165064"/>
    </source>
</evidence>
<comment type="caution">
    <text evidence="1">The sequence shown here is derived from an EMBL/GenBank/DDBJ whole genome shotgun (WGS) entry which is preliminary data.</text>
</comment>
<protein>
    <submittedName>
        <fullName evidence="1">Unnamed protein product</fullName>
    </submittedName>
</protein>
<sequence length="512" mass="56411">MGHRHIKERDINDYSPVSSKTDNSDSQLPNFLYNMTELPTDLHNKSALNSSLNHYSNYTDSPYSSIMKQATSPGHKSISMNVNSPNPKKKNSNNNLKNSNSSSNINQLLHGNTSPGVPVHSMRKKPNKDFKKRLTLDTSLDAHSSPPSSIPVKINKANNTNSNPHSNSNSISHGSSHGGSSISSSSSSMMPDSKQRLQGQSVRRYSSDSSVVFQEVYDEHRRRSRSRSASGEKGYQFNDRRRMSSDSATGSISSSSNSTSRRMSSVDYFRPSTTGTEIGRISEVSEGQNEDYSQLQQQQYREHRISSAPSVSPTVYSRTGSTGTALTTPGGSSDSSSVFGSGRHRARSKSKRTTFLFAASPLTKILMDSPAKRQRSQRVTKEPQGNDSTDRSLKDSSTSDTSVSSKDSEPPMKSLDPYKAQSQSQSQVQPPPQQQQQPKQHLQPQISDHRLSQISQLSQLSQFSQRSNLDQLTPSQRASRDLDQLQPLQKLAVPMSASSSSNNSNINQPYDQ</sequence>